<dbReference type="Pfam" id="PF03235">
    <property type="entry name" value="GmrSD_N"/>
    <property type="match status" value="1"/>
</dbReference>
<dbReference type="AlphaFoldDB" id="A0A3S5K3E9"/>
<organism evidence="2 3">
    <name type="scientific">Dulcicalothrix desertica PCC 7102</name>
    <dbReference type="NCBI Taxonomy" id="232991"/>
    <lineage>
        <taxon>Bacteria</taxon>
        <taxon>Bacillati</taxon>
        <taxon>Cyanobacteriota</taxon>
        <taxon>Cyanophyceae</taxon>
        <taxon>Nostocales</taxon>
        <taxon>Calotrichaceae</taxon>
        <taxon>Dulcicalothrix</taxon>
    </lineage>
</organism>
<reference evidence="2" key="2">
    <citation type="journal article" date="2019" name="Genome Biol. Evol.">
        <title>Day and night: Metabolic profiles and evolutionary relationships of six axenic non-marine cyanobacteria.</title>
        <authorList>
            <person name="Will S.E."/>
            <person name="Henke P."/>
            <person name="Boedeker C."/>
            <person name="Huang S."/>
            <person name="Brinkmann H."/>
            <person name="Rohde M."/>
            <person name="Jarek M."/>
            <person name="Friedl T."/>
            <person name="Seufert S."/>
            <person name="Schumacher M."/>
            <person name="Overmann J."/>
            <person name="Neumann-Schaal M."/>
            <person name="Petersen J."/>
        </authorList>
    </citation>
    <scope>NUCLEOTIDE SEQUENCE [LARGE SCALE GENOMIC DNA]</scope>
    <source>
        <strain evidence="2">PCC 7102</strain>
    </source>
</reference>
<feature type="domain" description="GmrSD restriction endonucleases N-terminal" evidence="1">
    <location>
        <begin position="77"/>
        <end position="135"/>
    </location>
</feature>
<proteinExistence type="predicted"/>
<comment type="caution">
    <text evidence="2">The sequence shown here is derived from an EMBL/GenBank/DDBJ whole genome shotgun (WGS) entry which is preliminary data.</text>
</comment>
<dbReference type="InterPro" id="IPR004919">
    <property type="entry name" value="GmrSD_N"/>
</dbReference>
<gene>
    <name evidence="2" type="ORF">DSM106972_023430</name>
</gene>
<name>A0A3S5K3E9_9CYAN</name>
<dbReference type="RefSeq" id="WP_127080930.1">
    <property type="nucleotide sequence ID" value="NZ_RSCL01000005.1"/>
</dbReference>
<dbReference type="PANTHER" id="PTHR39639">
    <property type="entry name" value="CHROMOSOME 16, WHOLE GENOME SHOTGUN SEQUENCE"/>
    <property type="match status" value="1"/>
</dbReference>
<evidence type="ECO:0000259" key="1">
    <source>
        <dbReference type="Pfam" id="PF03235"/>
    </source>
</evidence>
<evidence type="ECO:0000313" key="2">
    <source>
        <dbReference type="EMBL" id="RUT07082.1"/>
    </source>
</evidence>
<evidence type="ECO:0000313" key="3">
    <source>
        <dbReference type="Proteomes" id="UP000271624"/>
    </source>
</evidence>
<dbReference type="PANTHER" id="PTHR39639:SF1">
    <property type="entry name" value="DUF262 DOMAIN-CONTAINING PROTEIN"/>
    <property type="match status" value="1"/>
</dbReference>
<keyword evidence="3" id="KW-1185">Reference proteome</keyword>
<sequence>MLIAPNEEKMWEEQPIKYNISKVDEMYSDVKIDTNYLKAKRRILNERGRQKLPGFLEALKNRDYIDLELFAQVSNFWDVKKQSRLIESILINITIPPIILFEKRYGYKSYELIDGRQRIIAIRDFYNNKYQLNGLEFLYEFEGCTYRELPIEIRRNLDNHSIS</sequence>
<dbReference type="OrthoDB" id="9770340at2"/>
<accession>A0A3S5K3E9</accession>
<dbReference type="EMBL" id="RSCL01000005">
    <property type="protein sequence ID" value="RUT07082.1"/>
    <property type="molecule type" value="Genomic_DNA"/>
</dbReference>
<dbReference type="Proteomes" id="UP000271624">
    <property type="component" value="Unassembled WGS sequence"/>
</dbReference>
<reference evidence="2" key="1">
    <citation type="submission" date="2018-12" db="EMBL/GenBank/DDBJ databases">
        <authorList>
            <person name="Will S."/>
            <person name="Neumann-Schaal M."/>
            <person name="Henke P."/>
        </authorList>
    </citation>
    <scope>NUCLEOTIDE SEQUENCE</scope>
    <source>
        <strain evidence="2">PCC 7102</strain>
    </source>
</reference>
<protein>
    <recommendedName>
        <fullName evidence="1">GmrSD restriction endonucleases N-terminal domain-containing protein</fullName>
    </recommendedName>
</protein>